<reference evidence="2 4" key="1">
    <citation type="submission" date="2018-06" db="EMBL/GenBank/DDBJ databases">
        <authorList>
            <consortium name="Pathogen Informatics"/>
            <person name="Doyle S."/>
        </authorList>
    </citation>
    <scope>NUCLEOTIDE SEQUENCE [LARGE SCALE GENOMIC DNA]</scope>
    <source>
        <strain evidence="2 4">NCTC13830</strain>
    </source>
</reference>
<dbReference type="Proteomes" id="UP000254047">
    <property type="component" value="Unassembled WGS sequence"/>
</dbReference>
<evidence type="ECO:0000313" key="4">
    <source>
        <dbReference type="Proteomes" id="UP000254047"/>
    </source>
</evidence>
<keyword evidence="1" id="KW-0812">Transmembrane</keyword>
<dbReference type="AlphaFoldDB" id="A0A380G046"/>
<dbReference type="Proteomes" id="UP000297598">
    <property type="component" value="Unassembled WGS sequence"/>
</dbReference>
<evidence type="ECO:0000256" key="1">
    <source>
        <dbReference type="SAM" id="Phobius"/>
    </source>
</evidence>
<dbReference type="OrthoDB" id="2406185at2"/>
<dbReference type="EMBL" id="SRLS01000011">
    <property type="protein sequence ID" value="TGE16868.1"/>
    <property type="molecule type" value="Genomic_DNA"/>
</dbReference>
<sequence length="130" mass="14281">MLHKYWLHITIATIIVSLLSIKGFPIALGALYMPILFKIVQLQLNLSEGLVDDVTAKPFIKSNQTGVIISVICCILVTAILMYTLNDFYQSLTGFLGVLITLSPVTLVLSVILYILSAIAVVQAVKIKFE</sequence>
<keyword evidence="1" id="KW-1133">Transmembrane helix</keyword>
<evidence type="ECO:0000313" key="2">
    <source>
        <dbReference type="EMBL" id="SUM43856.1"/>
    </source>
</evidence>
<accession>A0A380G046</accession>
<protein>
    <submittedName>
        <fullName evidence="2">Membrane protein</fullName>
    </submittedName>
</protein>
<dbReference type="RefSeq" id="WP_103299006.1">
    <property type="nucleotide sequence ID" value="NZ_JALCXZ010000012.1"/>
</dbReference>
<name>A0A380G046_9STAP</name>
<organism evidence="2 4">
    <name type="scientific">Staphylococcus petrasii</name>
    <dbReference type="NCBI Taxonomy" id="1276936"/>
    <lineage>
        <taxon>Bacteria</taxon>
        <taxon>Bacillati</taxon>
        <taxon>Bacillota</taxon>
        <taxon>Bacilli</taxon>
        <taxon>Bacillales</taxon>
        <taxon>Staphylococcaceae</taxon>
        <taxon>Staphylococcus</taxon>
    </lineage>
</organism>
<evidence type="ECO:0000313" key="3">
    <source>
        <dbReference type="EMBL" id="TGE16868.1"/>
    </source>
</evidence>
<reference evidence="3 5" key="2">
    <citation type="submission" date="2019-04" db="EMBL/GenBank/DDBJ databases">
        <title>Genomic characterization of Staphylococcus petrasii strains.</title>
        <authorList>
            <person name="Vrbovska V."/>
            <person name="Kovarovic V."/>
            <person name="Maslanova I."/>
            <person name="Indrakova A."/>
            <person name="Petras P."/>
            <person name="Sedo O."/>
            <person name="Svec P."/>
            <person name="Fisarova L."/>
            <person name="Sedlacek I."/>
            <person name="Doskar J."/>
            <person name="Pantucek R."/>
        </authorList>
    </citation>
    <scope>NUCLEOTIDE SEQUENCE [LARGE SCALE GENOMIC DNA]</scope>
    <source>
        <strain evidence="3 5">P5404</strain>
    </source>
</reference>
<gene>
    <name evidence="3" type="ORF">BJR09_07890</name>
    <name evidence="2" type="ORF">NCTC13830_01256</name>
</gene>
<keyword evidence="5" id="KW-1185">Reference proteome</keyword>
<dbReference type="EMBL" id="UHDO01000001">
    <property type="protein sequence ID" value="SUM43856.1"/>
    <property type="molecule type" value="Genomic_DNA"/>
</dbReference>
<proteinExistence type="predicted"/>
<feature type="transmembrane region" description="Helical" evidence="1">
    <location>
        <begin position="105"/>
        <end position="125"/>
    </location>
</feature>
<feature type="transmembrane region" description="Helical" evidence="1">
    <location>
        <begin position="6"/>
        <end position="32"/>
    </location>
</feature>
<feature type="transmembrane region" description="Helical" evidence="1">
    <location>
        <begin position="67"/>
        <end position="85"/>
    </location>
</feature>
<evidence type="ECO:0000313" key="5">
    <source>
        <dbReference type="Proteomes" id="UP000297598"/>
    </source>
</evidence>
<keyword evidence="1" id="KW-0472">Membrane</keyword>